<dbReference type="InterPro" id="IPR001087">
    <property type="entry name" value="GDSL"/>
</dbReference>
<name>A0A8T2U0Z5_CERRI</name>
<dbReference type="CDD" id="cd01837">
    <property type="entry name" value="SGNH_plant_lipase_like"/>
    <property type="match status" value="1"/>
</dbReference>
<dbReference type="PANTHER" id="PTHR22835:SF659">
    <property type="entry name" value="GDSL LIPASE_ACYLHYDROLASE, PUTATIVE (AFU_ORTHOLOGUE AFUA_2G00510)-RELATED"/>
    <property type="match status" value="1"/>
</dbReference>
<evidence type="ECO:0000256" key="1">
    <source>
        <dbReference type="ARBA" id="ARBA00008668"/>
    </source>
</evidence>
<gene>
    <name evidence="4" type="ORF">KP509_10G086100</name>
</gene>
<accession>A0A8T2U0Z5</accession>
<keyword evidence="2" id="KW-0732">Signal</keyword>
<comment type="similarity">
    <text evidence="1">Belongs to the 'GDSL' lipolytic enzyme family.</text>
</comment>
<dbReference type="OMA" id="WPSNAFI"/>
<keyword evidence="3" id="KW-0378">Hydrolase</keyword>
<dbReference type="InterPro" id="IPR035669">
    <property type="entry name" value="SGNH_plant_lipase-like"/>
</dbReference>
<dbReference type="GO" id="GO:0006629">
    <property type="term" value="P:lipid metabolic process"/>
    <property type="evidence" value="ECO:0007669"/>
    <property type="project" value="InterPro"/>
</dbReference>
<dbReference type="InterPro" id="IPR036514">
    <property type="entry name" value="SGNH_hydro_sf"/>
</dbReference>
<evidence type="ECO:0000256" key="2">
    <source>
        <dbReference type="ARBA" id="ARBA00022729"/>
    </source>
</evidence>
<protein>
    <submittedName>
        <fullName evidence="4">Uncharacterized protein</fullName>
    </submittedName>
</protein>
<evidence type="ECO:0000313" key="5">
    <source>
        <dbReference type="Proteomes" id="UP000825935"/>
    </source>
</evidence>
<dbReference type="GO" id="GO:0016298">
    <property type="term" value="F:lipase activity"/>
    <property type="evidence" value="ECO:0007669"/>
    <property type="project" value="InterPro"/>
</dbReference>
<dbReference type="Gene3D" id="3.40.50.1110">
    <property type="entry name" value="SGNH hydrolase"/>
    <property type="match status" value="1"/>
</dbReference>
<proteinExistence type="inferred from homology"/>
<comment type="caution">
    <text evidence="4">The sequence shown here is derived from an EMBL/GenBank/DDBJ whole genome shotgun (WGS) entry which is preliminary data.</text>
</comment>
<dbReference type="Pfam" id="PF00657">
    <property type="entry name" value="Lipase_GDSL"/>
    <property type="match status" value="1"/>
</dbReference>
<dbReference type="AlphaFoldDB" id="A0A8T2U0Z5"/>
<dbReference type="OrthoDB" id="1600564at2759"/>
<keyword evidence="5" id="KW-1185">Reference proteome</keyword>
<dbReference type="Proteomes" id="UP000825935">
    <property type="component" value="Chromosome 10"/>
</dbReference>
<dbReference type="EMBL" id="CM035415">
    <property type="protein sequence ID" value="KAH7428308.1"/>
    <property type="molecule type" value="Genomic_DNA"/>
</dbReference>
<dbReference type="PROSITE" id="PS01098">
    <property type="entry name" value="LIPASE_GDSL_SER"/>
    <property type="match status" value="1"/>
</dbReference>
<reference evidence="4" key="1">
    <citation type="submission" date="2021-08" db="EMBL/GenBank/DDBJ databases">
        <title>WGS assembly of Ceratopteris richardii.</title>
        <authorList>
            <person name="Marchant D.B."/>
            <person name="Chen G."/>
            <person name="Jenkins J."/>
            <person name="Shu S."/>
            <person name="Leebens-Mack J."/>
            <person name="Grimwood J."/>
            <person name="Schmutz J."/>
            <person name="Soltis P."/>
            <person name="Soltis D."/>
            <person name="Chen Z.-H."/>
        </authorList>
    </citation>
    <scope>NUCLEOTIDE SEQUENCE</scope>
    <source>
        <strain evidence="4">Whitten #5841</strain>
        <tissue evidence="4">Leaf</tissue>
    </source>
</reference>
<organism evidence="4 5">
    <name type="scientific">Ceratopteris richardii</name>
    <name type="common">Triangle waterfern</name>
    <dbReference type="NCBI Taxonomy" id="49495"/>
    <lineage>
        <taxon>Eukaryota</taxon>
        <taxon>Viridiplantae</taxon>
        <taxon>Streptophyta</taxon>
        <taxon>Embryophyta</taxon>
        <taxon>Tracheophyta</taxon>
        <taxon>Polypodiopsida</taxon>
        <taxon>Polypodiidae</taxon>
        <taxon>Polypodiales</taxon>
        <taxon>Pteridineae</taxon>
        <taxon>Pteridaceae</taxon>
        <taxon>Parkerioideae</taxon>
        <taxon>Ceratopteris</taxon>
    </lineage>
</organism>
<sequence>MLRVNFKARIAAAGAEALQGVEEGDRIKFSVMARKQRLDLTLFIAIVCCIGGGLLEKNDVGVSAAPCYPALFVFGDSLSDTGNGNLSGNNFFTRTAQRPYGETVPGQPFTRFSDGLLLVDFLATRIGLPLSKPYLNRSADFSTGANYAVSGATAQNASYLRSKLITPLTNISLDVQIDWHLTLKQMAQSPNTPSNSSFENGLYVLEIGGYDYISALTSLLYTPSYVTTNFIPLVIAKIKNATEVLYANGARDFLYIGVTPLGCSPSLLATFLLGAKDSNGCLSDINTLAYNHELSLSNLVNQLRLDYTDATFTFLDYYAAYNKVIGNSSSYGFSNTLETCCGAGPAFPYRYNQLLFCNTLSSTLFSTLCPNPNTFINWDGINFTHKFNSVIFNMTINAESNLYPPNAFSTCMPSL</sequence>
<evidence type="ECO:0000256" key="3">
    <source>
        <dbReference type="ARBA" id="ARBA00022801"/>
    </source>
</evidence>
<dbReference type="PANTHER" id="PTHR22835">
    <property type="entry name" value="ZINC FINGER FYVE DOMAIN CONTAINING PROTEIN"/>
    <property type="match status" value="1"/>
</dbReference>
<evidence type="ECO:0000313" key="4">
    <source>
        <dbReference type="EMBL" id="KAH7428308.1"/>
    </source>
</evidence>
<dbReference type="InterPro" id="IPR008265">
    <property type="entry name" value="Lipase_GDSL_AS"/>
</dbReference>